<dbReference type="GO" id="GO:0016787">
    <property type="term" value="F:hydrolase activity"/>
    <property type="evidence" value="ECO:0007669"/>
    <property type="project" value="UniProtKB-KW"/>
</dbReference>
<comment type="caution">
    <text evidence="1">The sequence shown here is derived from an EMBL/GenBank/DDBJ whole genome shotgun (WGS) entry which is preliminary data.</text>
</comment>
<sequence>GIRDRDRLAAYAPDRIVNDLARAVESILSQSIQPVR</sequence>
<keyword evidence="2" id="KW-1185">Reference proteome</keyword>
<dbReference type="AlphaFoldDB" id="A0A928W042"/>
<evidence type="ECO:0000313" key="2">
    <source>
        <dbReference type="Proteomes" id="UP000621799"/>
    </source>
</evidence>
<name>A0A928W042_9CYAN</name>
<evidence type="ECO:0000313" key="1">
    <source>
        <dbReference type="EMBL" id="MBE9041491.1"/>
    </source>
</evidence>
<accession>A0A928W042</accession>
<feature type="non-terminal residue" evidence="1">
    <location>
        <position position="1"/>
    </location>
</feature>
<organism evidence="1 2">
    <name type="scientific">Zarconia navalis LEGE 11467</name>
    <dbReference type="NCBI Taxonomy" id="1828826"/>
    <lineage>
        <taxon>Bacteria</taxon>
        <taxon>Bacillati</taxon>
        <taxon>Cyanobacteriota</taxon>
        <taxon>Cyanophyceae</taxon>
        <taxon>Oscillatoriophycideae</taxon>
        <taxon>Oscillatoriales</taxon>
        <taxon>Oscillatoriales incertae sedis</taxon>
        <taxon>Zarconia</taxon>
        <taxon>Zarconia navalis</taxon>
    </lineage>
</organism>
<keyword evidence="1" id="KW-0378">Hydrolase</keyword>
<protein>
    <submittedName>
        <fullName evidence="1">HAD family hydrolase</fullName>
    </submittedName>
</protein>
<dbReference type="EMBL" id="JADEXN010000203">
    <property type="protein sequence ID" value="MBE9041491.1"/>
    <property type="molecule type" value="Genomic_DNA"/>
</dbReference>
<reference evidence="1" key="1">
    <citation type="submission" date="2020-10" db="EMBL/GenBank/DDBJ databases">
        <authorList>
            <person name="Castelo-Branco R."/>
            <person name="Eusebio N."/>
            <person name="Adriana R."/>
            <person name="Vieira A."/>
            <person name="Brugerolle De Fraissinette N."/>
            <person name="Rezende De Castro R."/>
            <person name="Schneider M.P."/>
            <person name="Vasconcelos V."/>
            <person name="Leao P.N."/>
        </authorList>
    </citation>
    <scope>NUCLEOTIDE SEQUENCE</scope>
    <source>
        <strain evidence="1">LEGE 11467</strain>
    </source>
</reference>
<dbReference type="Proteomes" id="UP000621799">
    <property type="component" value="Unassembled WGS sequence"/>
</dbReference>
<gene>
    <name evidence="1" type="ORF">IQ235_11930</name>
</gene>
<proteinExistence type="predicted"/>